<evidence type="ECO:0000313" key="10">
    <source>
        <dbReference type="Proteomes" id="UP001200557"/>
    </source>
</evidence>
<evidence type="ECO:0000256" key="7">
    <source>
        <dbReference type="SAM" id="SignalP"/>
    </source>
</evidence>
<keyword evidence="2 6" id="KW-0349">Heme</keyword>
<dbReference type="Pfam" id="PF03150">
    <property type="entry name" value="CCP_MauG"/>
    <property type="match status" value="1"/>
</dbReference>
<evidence type="ECO:0000259" key="8">
    <source>
        <dbReference type="PROSITE" id="PS51007"/>
    </source>
</evidence>
<dbReference type="InterPro" id="IPR051395">
    <property type="entry name" value="Cytochrome_c_Peroxidase/MauG"/>
</dbReference>
<dbReference type="SUPFAM" id="SSF46626">
    <property type="entry name" value="Cytochrome c"/>
    <property type="match status" value="2"/>
</dbReference>
<sequence length="439" mass="46717">MKHITFFVALTAAPVIAGPLPNPVTDDAYAAVDPAEAILGQLLFYDPILSGNKDIACATCHHPAFGTSDAVSLSLGDGGIGLGPDRRVDPSNVPEERIPRNSPALFNLGAQEFTVLFHDGRLEADATLPNGIRTPMDADMVEGFASVLSAQTMFPVLSRDEMAGSHRENEIGRKVRQGLITGQGGAWDTLARRVADIPEYVDAFLSVYPHLNNADEIAFTDISNAIAVFVAYEWRSDTAPFDAVLRGEGALSDQEQAGLDLFYGQGACASCHNGPFLTDHAFHVMGAPQIGPGKSATFEDHMRDDGRFRVTGREADRYAFRTPSLRNVALTAPYGHAGAHADLTGFVAAHTNPAESLLAYDPAQAILPDFEGEDFAVMADLDQVRAIAAAVTIDPVEFSPVQITQIVAFLNTLTDPISVAGRLGVPNAVPSGLDVPNPD</sequence>
<proteinExistence type="predicted"/>
<evidence type="ECO:0000256" key="4">
    <source>
        <dbReference type="ARBA" id="ARBA00023002"/>
    </source>
</evidence>
<feature type="signal peptide" evidence="7">
    <location>
        <begin position="1"/>
        <end position="17"/>
    </location>
</feature>
<accession>A0ABS9CQK7</accession>
<dbReference type="Gene3D" id="1.10.760.10">
    <property type="entry name" value="Cytochrome c-like domain"/>
    <property type="match status" value="2"/>
</dbReference>
<keyword evidence="7" id="KW-0732">Signal</keyword>
<dbReference type="RefSeq" id="WP_235223649.1">
    <property type="nucleotide sequence ID" value="NZ_JAKGAQ010000001.1"/>
</dbReference>
<feature type="chain" id="PRO_5046195014" evidence="7">
    <location>
        <begin position="18"/>
        <end position="439"/>
    </location>
</feature>
<comment type="caution">
    <text evidence="9">The sequence shown here is derived from an EMBL/GenBank/DDBJ whole genome shotgun (WGS) entry which is preliminary data.</text>
</comment>
<evidence type="ECO:0000256" key="3">
    <source>
        <dbReference type="ARBA" id="ARBA00022723"/>
    </source>
</evidence>
<feature type="domain" description="Cytochrome c" evidence="8">
    <location>
        <begin position="35"/>
        <end position="205"/>
    </location>
</feature>
<dbReference type="EMBL" id="JAKGAQ010000001">
    <property type="protein sequence ID" value="MCF2869515.1"/>
    <property type="molecule type" value="Genomic_DNA"/>
</dbReference>
<keyword evidence="4" id="KW-0560">Oxidoreductase</keyword>
<dbReference type="InterPro" id="IPR009056">
    <property type="entry name" value="Cyt_c-like_dom"/>
</dbReference>
<keyword evidence="3 6" id="KW-0479">Metal-binding</keyword>
<dbReference type="PROSITE" id="PS51007">
    <property type="entry name" value="CYTC"/>
    <property type="match status" value="2"/>
</dbReference>
<evidence type="ECO:0000256" key="6">
    <source>
        <dbReference type="PROSITE-ProRule" id="PRU00433"/>
    </source>
</evidence>
<evidence type="ECO:0000256" key="2">
    <source>
        <dbReference type="ARBA" id="ARBA00022617"/>
    </source>
</evidence>
<keyword evidence="9" id="KW-0575">Peroxidase</keyword>
<dbReference type="InterPro" id="IPR036909">
    <property type="entry name" value="Cyt_c-like_dom_sf"/>
</dbReference>
<dbReference type="Proteomes" id="UP001200557">
    <property type="component" value="Unassembled WGS sequence"/>
</dbReference>
<reference evidence="9 10" key="1">
    <citation type="submission" date="2022-01" db="EMBL/GenBank/DDBJ databases">
        <title>Octadecabacter sp. nov., isolated from a marine alga.</title>
        <authorList>
            <person name="Jin M.S."/>
            <person name="Kim H.M."/>
            <person name="Han D.M."/>
            <person name="Jung J.J."/>
            <person name="Jeon C.O."/>
        </authorList>
    </citation>
    <scope>NUCLEOTIDE SEQUENCE [LARGE SCALE GENOMIC DNA]</scope>
    <source>
        <strain evidence="9 10">G9-8</strain>
    </source>
</reference>
<dbReference type="InterPro" id="IPR004852">
    <property type="entry name" value="Di-haem_cyt_c_peroxidsae"/>
</dbReference>
<evidence type="ECO:0000256" key="5">
    <source>
        <dbReference type="ARBA" id="ARBA00023004"/>
    </source>
</evidence>
<keyword evidence="10" id="KW-1185">Reference proteome</keyword>
<dbReference type="PANTHER" id="PTHR30600">
    <property type="entry name" value="CYTOCHROME C PEROXIDASE-RELATED"/>
    <property type="match status" value="1"/>
</dbReference>
<evidence type="ECO:0000313" key="9">
    <source>
        <dbReference type="EMBL" id="MCF2869515.1"/>
    </source>
</evidence>
<gene>
    <name evidence="9" type="ORF">L0664_00425</name>
</gene>
<protein>
    <submittedName>
        <fullName evidence="9">Cytochrome-c peroxidase</fullName>
    </submittedName>
</protein>
<organism evidence="9 10">
    <name type="scientific">Octadecabacter dasysiphoniae</name>
    <dbReference type="NCBI Taxonomy" id="2909341"/>
    <lineage>
        <taxon>Bacteria</taxon>
        <taxon>Pseudomonadati</taxon>
        <taxon>Pseudomonadota</taxon>
        <taxon>Alphaproteobacteria</taxon>
        <taxon>Rhodobacterales</taxon>
        <taxon>Roseobacteraceae</taxon>
        <taxon>Octadecabacter</taxon>
    </lineage>
</organism>
<evidence type="ECO:0000256" key="1">
    <source>
        <dbReference type="ARBA" id="ARBA00004196"/>
    </source>
</evidence>
<dbReference type="GO" id="GO:0004601">
    <property type="term" value="F:peroxidase activity"/>
    <property type="evidence" value="ECO:0007669"/>
    <property type="project" value="UniProtKB-KW"/>
</dbReference>
<keyword evidence="5 6" id="KW-0408">Iron</keyword>
<feature type="domain" description="Cytochrome c" evidence="8">
    <location>
        <begin position="253"/>
        <end position="414"/>
    </location>
</feature>
<name>A0ABS9CQK7_9RHOB</name>
<comment type="subcellular location">
    <subcellularLocation>
        <location evidence="1">Cell envelope</location>
    </subcellularLocation>
</comment>